<proteinExistence type="predicted"/>
<name>A0A4R7Z3M7_9FIRM</name>
<evidence type="ECO:0000313" key="2">
    <source>
        <dbReference type="Proteomes" id="UP000294697"/>
    </source>
</evidence>
<comment type="caution">
    <text evidence="1">The sequence shown here is derived from an EMBL/GenBank/DDBJ whole genome shotgun (WGS) entry which is preliminary data.</text>
</comment>
<gene>
    <name evidence="1" type="ORF">C8C77_10773</name>
</gene>
<dbReference type="RefSeq" id="WP_258394125.1">
    <property type="nucleotide sequence ID" value="NZ_QLME01000001.1"/>
</dbReference>
<dbReference type="Proteomes" id="UP000294697">
    <property type="component" value="Unassembled WGS sequence"/>
</dbReference>
<dbReference type="AlphaFoldDB" id="A0A4R7Z3M7"/>
<sequence length="43" mass="5020">MPKTYELDKKMKIVFRVFKKGDIDLLDKYAVSLNFIYFGGISS</sequence>
<protein>
    <submittedName>
        <fullName evidence="1">Uncharacterized protein</fullName>
    </submittedName>
</protein>
<organism evidence="1 2">
    <name type="scientific">Halanaerobium saccharolyticum</name>
    <dbReference type="NCBI Taxonomy" id="43595"/>
    <lineage>
        <taxon>Bacteria</taxon>
        <taxon>Bacillati</taxon>
        <taxon>Bacillota</taxon>
        <taxon>Clostridia</taxon>
        <taxon>Halanaerobiales</taxon>
        <taxon>Halanaerobiaceae</taxon>
        <taxon>Halanaerobium</taxon>
    </lineage>
</organism>
<evidence type="ECO:0000313" key="1">
    <source>
        <dbReference type="EMBL" id="TDW05462.1"/>
    </source>
</evidence>
<reference evidence="1 2" key="1">
    <citation type="submission" date="2019-03" db="EMBL/GenBank/DDBJ databases">
        <title>Subsurface microbial communities from deep shales in Ohio and West Virginia, USA.</title>
        <authorList>
            <person name="Wrighton K."/>
        </authorList>
    </citation>
    <scope>NUCLEOTIDE SEQUENCE [LARGE SCALE GENOMIC DNA]</scope>
    <source>
        <strain evidence="1 2">MSL9.2</strain>
    </source>
</reference>
<accession>A0A4R7Z3M7</accession>
<dbReference type="EMBL" id="SODA01000007">
    <property type="protein sequence ID" value="TDW05462.1"/>
    <property type="molecule type" value="Genomic_DNA"/>
</dbReference>